<feature type="region of interest" description="Disordered" evidence="2">
    <location>
        <begin position="403"/>
        <end position="430"/>
    </location>
</feature>
<reference evidence="3" key="1">
    <citation type="submission" date="2019-03" db="EMBL/GenBank/DDBJ databases">
        <title>Long read genome sequence of the mycoparasitic Pythium oligandrum ATCC 38472 isolated from sugarbeet rhizosphere.</title>
        <authorList>
            <person name="Gaulin E."/>
        </authorList>
    </citation>
    <scope>NUCLEOTIDE SEQUENCE</scope>
    <source>
        <strain evidence="3">ATCC 38472_TT</strain>
    </source>
</reference>
<evidence type="ECO:0000256" key="1">
    <source>
        <dbReference type="SAM" id="Coils"/>
    </source>
</evidence>
<comment type="caution">
    <text evidence="3">The sequence shown here is derived from an EMBL/GenBank/DDBJ whole genome shotgun (WGS) entry which is preliminary data.</text>
</comment>
<gene>
    <name evidence="3" type="ORF">Poli38472_012925</name>
</gene>
<feature type="compositionally biased region" description="Basic and acidic residues" evidence="2">
    <location>
        <begin position="572"/>
        <end position="585"/>
    </location>
</feature>
<feature type="compositionally biased region" description="Basic and acidic residues" evidence="2">
    <location>
        <begin position="612"/>
        <end position="626"/>
    </location>
</feature>
<feature type="compositionally biased region" description="Basic and acidic residues" evidence="2">
    <location>
        <begin position="638"/>
        <end position="667"/>
    </location>
</feature>
<protein>
    <submittedName>
        <fullName evidence="3">Uncharacterized protein</fullName>
    </submittedName>
</protein>
<feature type="compositionally biased region" description="Basic and acidic residues" evidence="2">
    <location>
        <begin position="449"/>
        <end position="487"/>
    </location>
</feature>
<feature type="compositionally biased region" description="Acidic residues" evidence="2">
    <location>
        <begin position="518"/>
        <end position="532"/>
    </location>
</feature>
<evidence type="ECO:0000256" key="2">
    <source>
        <dbReference type="SAM" id="MobiDB-lite"/>
    </source>
</evidence>
<feature type="region of interest" description="Disordered" evidence="2">
    <location>
        <begin position="449"/>
        <end position="683"/>
    </location>
</feature>
<feature type="compositionally biased region" description="Basic and acidic residues" evidence="2">
    <location>
        <begin position="553"/>
        <end position="562"/>
    </location>
</feature>
<accession>A0A8K1FN51</accession>
<keyword evidence="1" id="KW-0175">Coiled coil</keyword>
<feature type="compositionally biased region" description="Basic and acidic residues" evidence="2">
    <location>
        <begin position="273"/>
        <end position="291"/>
    </location>
</feature>
<dbReference type="EMBL" id="SPLM01000040">
    <property type="protein sequence ID" value="TMW64303.1"/>
    <property type="molecule type" value="Genomic_DNA"/>
</dbReference>
<evidence type="ECO:0000313" key="4">
    <source>
        <dbReference type="Proteomes" id="UP000794436"/>
    </source>
</evidence>
<feature type="region of interest" description="Disordered" evidence="2">
    <location>
        <begin position="273"/>
        <end position="307"/>
    </location>
</feature>
<organism evidence="3 4">
    <name type="scientific">Pythium oligandrum</name>
    <name type="common">Mycoparasitic fungus</name>
    <dbReference type="NCBI Taxonomy" id="41045"/>
    <lineage>
        <taxon>Eukaryota</taxon>
        <taxon>Sar</taxon>
        <taxon>Stramenopiles</taxon>
        <taxon>Oomycota</taxon>
        <taxon>Peronosporomycetes</taxon>
        <taxon>Pythiales</taxon>
        <taxon>Pythiaceae</taxon>
        <taxon>Pythium</taxon>
    </lineage>
</organism>
<dbReference type="Proteomes" id="UP000794436">
    <property type="component" value="Unassembled WGS sequence"/>
</dbReference>
<dbReference type="AlphaFoldDB" id="A0A8K1FN51"/>
<proteinExistence type="predicted"/>
<evidence type="ECO:0000313" key="3">
    <source>
        <dbReference type="EMBL" id="TMW64303.1"/>
    </source>
</evidence>
<feature type="coiled-coil region" evidence="1">
    <location>
        <begin position="157"/>
        <end position="205"/>
    </location>
</feature>
<dbReference type="OrthoDB" id="168490at2759"/>
<name>A0A8K1FN51_PYTOL</name>
<keyword evidence="4" id="KW-1185">Reference proteome</keyword>
<sequence length="683" mass="79800">MAEVFLRNRRVDERRARHGFVPLSSGEVEYLKRQDETAFRKQRLLQVREHERRVAQEVTRRYRENLRRLQGQRLRLTQREHHSQREILLTELHRKYQYSLQNVGAAQKNAREKLVELVNQAHLEKDKWAFNAQAEKLRYVDATDMVKEEETQRLARRREIERNLLRLKEMSNKQRSQAASRARRELEWELKMEQEREEAALLRRNQAEMEVFSFPRTNSKDVTSYHFTRTHCVAAPGSTHEKSDKPRTEVKVIRHNPLRQEANAIDAAATYRQEMDEKSEANRTKREEETRIAASRGNDAVQRVESDRKGAEAMRHLAAMDQEERVRRAGNVPVHEDNEDPITRAELAEDEFAALFGIHDDELNNSWGRSVEEDATSAVERVHATRRVGLDDSIDSEADSFIRIPSQGRDGGPVHPHDVASAGDPVEGDDDLSIQQKFDRMKALLEKVGTSDRRATSKDGDGDYQREVQPRDVYEGHEESHSLRSVDDMSVVSETVNAEEEPQTLKKPGGEALFVGFGEEEEEKENDQEEGSLADAFRRRHPEFQRRAQRNQELIEQRRQQQEDQQEPARPAAERQEEQTPERKQSARSRVSLPDGSSFSPMPRSNLLDRLASGERAKMSAQEMRERTRRLYQQLPEVVERKRQEEVLAKRRQRLHELREREKERRQQQRQRKSQSQGRPSLG</sequence>